<dbReference type="GO" id="GO:0045454">
    <property type="term" value="P:cell redox homeostasis"/>
    <property type="evidence" value="ECO:0007669"/>
    <property type="project" value="TreeGrafter"/>
</dbReference>
<dbReference type="InterPro" id="IPR000866">
    <property type="entry name" value="AhpC/TSA"/>
</dbReference>
<evidence type="ECO:0000256" key="3">
    <source>
        <dbReference type="ARBA" id="ARBA00011245"/>
    </source>
</evidence>
<keyword evidence="10" id="KW-0539">Nucleus</keyword>
<keyword evidence="19" id="KW-1185">Reference proteome</keyword>
<feature type="compositionally biased region" description="Basic and acidic residues" evidence="16">
    <location>
        <begin position="42"/>
        <end position="54"/>
    </location>
</feature>
<dbReference type="PROSITE" id="PS51352">
    <property type="entry name" value="THIOREDOXIN_2"/>
    <property type="match status" value="1"/>
</dbReference>
<evidence type="ECO:0000256" key="4">
    <source>
        <dbReference type="ARBA" id="ARBA00013017"/>
    </source>
</evidence>
<dbReference type="Pfam" id="PF00578">
    <property type="entry name" value="AhpC-TSA"/>
    <property type="match status" value="1"/>
</dbReference>
<comment type="similarity">
    <text evidence="13">Belongs to the peroxiredoxin family. BCP/PrxQ subfamily.</text>
</comment>
<dbReference type="InterPro" id="IPR000079">
    <property type="entry name" value="HMGN_fam"/>
</dbReference>
<dbReference type="PANTHER" id="PTHR42801">
    <property type="entry name" value="THIOREDOXIN-DEPENDENT PEROXIDE REDUCTASE"/>
    <property type="match status" value="1"/>
</dbReference>
<dbReference type="Gene3D" id="3.40.30.10">
    <property type="entry name" value="Glutaredoxin"/>
    <property type="match status" value="1"/>
</dbReference>
<evidence type="ECO:0000256" key="14">
    <source>
        <dbReference type="ARBA" id="ARBA00049091"/>
    </source>
</evidence>
<evidence type="ECO:0000256" key="15">
    <source>
        <dbReference type="ARBA" id="ARBA00077538"/>
    </source>
</evidence>
<comment type="similarity">
    <text evidence="2">Belongs to the HMGN family.</text>
</comment>
<evidence type="ECO:0000256" key="9">
    <source>
        <dbReference type="ARBA" id="ARBA00023157"/>
    </source>
</evidence>
<dbReference type="EC" id="1.11.1.24" evidence="4"/>
<dbReference type="FunFam" id="3.40.30.10:FF:000157">
    <property type="entry name" value="DOT5p Nuclear thiol peroxidase"/>
    <property type="match status" value="1"/>
</dbReference>
<dbReference type="Proteomes" id="UP000284706">
    <property type="component" value="Unassembled WGS sequence"/>
</dbReference>
<evidence type="ECO:0000313" key="18">
    <source>
        <dbReference type="EMBL" id="PPQ96899.1"/>
    </source>
</evidence>
<keyword evidence="11" id="KW-0676">Redox-active center</keyword>
<evidence type="ECO:0000256" key="1">
    <source>
        <dbReference type="ARBA" id="ARBA00004123"/>
    </source>
</evidence>
<evidence type="ECO:0000256" key="13">
    <source>
        <dbReference type="ARBA" id="ARBA00038489"/>
    </source>
</evidence>
<evidence type="ECO:0000256" key="6">
    <source>
        <dbReference type="ARBA" id="ARBA00022862"/>
    </source>
</evidence>
<evidence type="ECO:0000256" key="5">
    <source>
        <dbReference type="ARBA" id="ARBA00022559"/>
    </source>
</evidence>
<dbReference type="InterPro" id="IPR050924">
    <property type="entry name" value="Peroxiredoxin_BCP/PrxQ"/>
</dbReference>
<evidence type="ECO:0000256" key="2">
    <source>
        <dbReference type="ARBA" id="ARBA00007696"/>
    </source>
</evidence>
<dbReference type="EMBL" id="NHYE01001315">
    <property type="protein sequence ID" value="PPQ96899.1"/>
    <property type="molecule type" value="Genomic_DNA"/>
</dbReference>
<dbReference type="GO" id="GO:0008379">
    <property type="term" value="F:thioredoxin peroxidase activity"/>
    <property type="evidence" value="ECO:0007669"/>
    <property type="project" value="TreeGrafter"/>
</dbReference>
<proteinExistence type="inferred from homology"/>
<reference evidence="18 19" key="1">
    <citation type="journal article" date="2018" name="Evol. Lett.">
        <title>Horizontal gene cluster transfer increased hallucinogenic mushroom diversity.</title>
        <authorList>
            <person name="Reynolds H.T."/>
            <person name="Vijayakumar V."/>
            <person name="Gluck-Thaler E."/>
            <person name="Korotkin H.B."/>
            <person name="Matheny P.B."/>
            <person name="Slot J.C."/>
        </authorList>
    </citation>
    <scope>NUCLEOTIDE SEQUENCE [LARGE SCALE GENOMIC DNA]</scope>
    <source>
        <strain evidence="18 19">SRW20</strain>
    </source>
</reference>
<dbReference type="InterPro" id="IPR013766">
    <property type="entry name" value="Thioredoxin_domain"/>
</dbReference>
<evidence type="ECO:0000259" key="17">
    <source>
        <dbReference type="PROSITE" id="PS51352"/>
    </source>
</evidence>
<feature type="region of interest" description="Disordered" evidence="16">
    <location>
        <begin position="1"/>
        <end position="84"/>
    </location>
</feature>
<sequence length="232" mass="24605">MPPRKASEGTPAEPRRSGRIAAQPAPAAPEVKPKTAKATKKRSAEAVNETKDGEGSATKKAKAEAEEKSAEAAPDAPTLPTIDIGDKLPELTLKNEKGEDIQISELAAEKGVILFLVPKADTPGCTNQACGFRDIYPDFTSHNYDVYCLSADTPTAQSKWQTKKELPYPLISDPKRTLITALGAGAGGKTKRSHFIFEKGGKLVDKKLPVTPADSPKLALEFVKSQAAAVAA</sequence>
<dbReference type="GO" id="GO:0031492">
    <property type="term" value="F:nucleosomal DNA binding"/>
    <property type="evidence" value="ECO:0007669"/>
    <property type="project" value="InterPro"/>
</dbReference>
<protein>
    <recommendedName>
        <fullName evidence="4">thioredoxin-dependent peroxiredoxin</fullName>
        <ecNumber evidence="4">1.11.1.24</ecNumber>
    </recommendedName>
    <alternativeName>
        <fullName evidence="15">Nuclear thiol peroxidase</fullName>
    </alternativeName>
    <alternativeName>
        <fullName evidence="12">Thioredoxin peroxidase</fullName>
    </alternativeName>
</protein>
<evidence type="ECO:0000256" key="16">
    <source>
        <dbReference type="SAM" id="MobiDB-lite"/>
    </source>
</evidence>
<dbReference type="AlphaFoldDB" id="A0A409Y1M7"/>
<evidence type="ECO:0000313" key="19">
    <source>
        <dbReference type="Proteomes" id="UP000284706"/>
    </source>
</evidence>
<comment type="caution">
    <text evidence="18">The sequence shown here is derived from an EMBL/GenBank/DDBJ whole genome shotgun (WGS) entry which is preliminary data.</text>
</comment>
<dbReference type="InterPro" id="IPR036249">
    <property type="entry name" value="Thioredoxin-like_sf"/>
</dbReference>
<keyword evidence="9" id="KW-1015">Disulfide bond</keyword>
<dbReference type="OrthoDB" id="338622at2759"/>
<dbReference type="SUPFAM" id="SSF52833">
    <property type="entry name" value="Thioredoxin-like"/>
    <property type="match status" value="1"/>
</dbReference>
<dbReference type="Pfam" id="PF01101">
    <property type="entry name" value="HMG14_17"/>
    <property type="match status" value="1"/>
</dbReference>
<organism evidence="18 19">
    <name type="scientific">Gymnopilus dilepis</name>
    <dbReference type="NCBI Taxonomy" id="231916"/>
    <lineage>
        <taxon>Eukaryota</taxon>
        <taxon>Fungi</taxon>
        <taxon>Dikarya</taxon>
        <taxon>Basidiomycota</taxon>
        <taxon>Agaricomycotina</taxon>
        <taxon>Agaricomycetes</taxon>
        <taxon>Agaricomycetidae</taxon>
        <taxon>Agaricales</taxon>
        <taxon>Agaricineae</taxon>
        <taxon>Hymenogastraceae</taxon>
        <taxon>Gymnopilus</taxon>
    </lineage>
</organism>
<accession>A0A409Y1M7</accession>
<keyword evidence="6" id="KW-0049">Antioxidant</keyword>
<keyword evidence="5" id="KW-0575">Peroxidase</keyword>
<name>A0A409Y1M7_9AGAR</name>
<feature type="compositionally biased region" description="Basic and acidic residues" evidence="16">
    <location>
        <begin position="61"/>
        <end position="70"/>
    </location>
</feature>
<dbReference type="PANTHER" id="PTHR42801:SF23">
    <property type="entry name" value="PEROXIREDOXIN DOT5"/>
    <property type="match status" value="1"/>
</dbReference>
<gene>
    <name evidence="18" type="ORF">CVT26_005885</name>
</gene>
<evidence type="ECO:0000256" key="10">
    <source>
        <dbReference type="ARBA" id="ARBA00023242"/>
    </source>
</evidence>
<dbReference type="CDD" id="cd03017">
    <property type="entry name" value="PRX_BCP"/>
    <property type="match status" value="1"/>
</dbReference>
<dbReference type="GO" id="GO:0005634">
    <property type="term" value="C:nucleus"/>
    <property type="evidence" value="ECO:0007669"/>
    <property type="project" value="UniProtKB-SubCell"/>
</dbReference>
<comment type="subcellular location">
    <subcellularLocation>
        <location evidence="1">Nucleus</location>
    </subcellularLocation>
</comment>
<evidence type="ECO:0000256" key="12">
    <source>
        <dbReference type="ARBA" id="ARBA00032824"/>
    </source>
</evidence>
<dbReference type="GO" id="GO:0034599">
    <property type="term" value="P:cellular response to oxidative stress"/>
    <property type="evidence" value="ECO:0007669"/>
    <property type="project" value="TreeGrafter"/>
</dbReference>
<keyword evidence="7" id="KW-0560">Oxidoreductase</keyword>
<evidence type="ECO:0000256" key="8">
    <source>
        <dbReference type="ARBA" id="ARBA00023125"/>
    </source>
</evidence>
<evidence type="ECO:0000256" key="11">
    <source>
        <dbReference type="ARBA" id="ARBA00023284"/>
    </source>
</evidence>
<dbReference type="FunCoup" id="A0A409Y1M7">
    <property type="interactions" value="181"/>
</dbReference>
<dbReference type="GO" id="GO:0000785">
    <property type="term" value="C:chromatin"/>
    <property type="evidence" value="ECO:0007669"/>
    <property type="project" value="InterPro"/>
</dbReference>
<dbReference type="GO" id="GO:0005737">
    <property type="term" value="C:cytoplasm"/>
    <property type="evidence" value="ECO:0007669"/>
    <property type="project" value="TreeGrafter"/>
</dbReference>
<dbReference type="STRING" id="231916.A0A409Y1M7"/>
<comment type="subunit">
    <text evidence="3">Monomer.</text>
</comment>
<evidence type="ECO:0000256" key="7">
    <source>
        <dbReference type="ARBA" id="ARBA00023002"/>
    </source>
</evidence>
<comment type="catalytic activity">
    <reaction evidence="14">
        <text>a hydroperoxide + [thioredoxin]-dithiol = an alcohol + [thioredoxin]-disulfide + H2O</text>
        <dbReference type="Rhea" id="RHEA:62620"/>
        <dbReference type="Rhea" id="RHEA-COMP:10698"/>
        <dbReference type="Rhea" id="RHEA-COMP:10700"/>
        <dbReference type="ChEBI" id="CHEBI:15377"/>
        <dbReference type="ChEBI" id="CHEBI:29950"/>
        <dbReference type="ChEBI" id="CHEBI:30879"/>
        <dbReference type="ChEBI" id="CHEBI:35924"/>
        <dbReference type="ChEBI" id="CHEBI:50058"/>
        <dbReference type="EC" id="1.11.1.24"/>
    </reaction>
</comment>
<dbReference type="InParanoid" id="A0A409Y1M7"/>
<feature type="domain" description="Thioredoxin" evidence="17">
    <location>
        <begin position="82"/>
        <end position="228"/>
    </location>
</feature>
<keyword evidence="8" id="KW-0238">DNA-binding</keyword>